<dbReference type="SUPFAM" id="SSF54001">
    <property type="entry name" value="Cysteine proteinases"/>
    <property type="match status" value="1"/>
</dbReference>
<organism evidence="2 3">
    <name type="scientific">Micromonospora reichwaldensis</name>
    <dbReference type="NCBI Taxonomy" id="3075516"/>
    <lineage>
        <taxon>Bacteria</taxon>
        <taxon>Bacillati</taxon>
        <taxon>Actinomycetota</taxon>
        <taxon>Actinomycetes</taxon>
        <taxon>Micromonosporales</taxon>
        <taxon>Micromonosporaceae</taxon>
        <taxon>Micromonospora</taxon>
    </lineage>
</organism>
<dbReference type="EMBL" id="JAVRFL010000043">
    <property type="protein sequence ID" value="MDT0532666.1"/>
    <property type="molecule type" value="Genomic_DNA"/>
</dbReference>
<dbReference type="RefSeq" id="WP_311414381.1">
    <property type="nucleotide sequence ID" value="NZ_JAVRFL010000043.1"/>
</dbReference>
<protein>
    <submittedName>
        <fullName evidence="2">Papain-like cysteine protease family protein</fullName>
    </submittedName>
</protein>
<comment type="caution">
    <text evidence="2">The sequence shown here is derived from an EMBL/GenBank/DDBJ whole genome shotgun (WGS) entry which is preliminary data.</text>
</comment>
<dbReference type="InterPro" id="IPR038765">
    <property type="entry name" value="Papain-like_cys_pep_sf"/>
</dbReference>
<evidence type="ECO:0000313" key="3">
    <source>
        <dbReference type="Proteomes" id="UP001180973"/>
    </source>
</evidence>
<evidence type="ECO:0000313" key="2">
    <source>
        <dbReference type="EMBL" id="MDT0532666.1"/>
    </source>
</evidence>
<dbReference type="Pfam" id="PF13529">
    <property type="entry name" value="Peptidase_C39_2"/>
    <property type="match status" value="1"/>
</dbReference>
<proteinExistence type="predicted"/>
<dbReference type="Proteomes" id="UP001180973">
    <property type="component" value="Unassembled WGS sequence"/>
</dbReference>
<keyword evidence="3" id="KW-1185">Reference proteome</keyword>
<feature type="domain" description="Peptidase C39-like" evidence="1">
    <location>
        <begin position="134"/>
        <end position="186"/>
    </location>
</feature>
<accession>A0ABU2X387</accession>
<evidence type="ECO:0000259" key="1">
    <source>
        <dbReference type="Pfam" id="PF13529"/>
    </source>
</evidence>
<dbReference type="InterPro" id="IPR039564">
    <property type="entry name" value="Peptidase_C39-like"/>
</dbReference>
<gene>
    <name evidence="2" type="ORF">RM555_27080</name>
</gene>
<name>A0ABU2X387_9ACTN</name>
<sequence length="230" mass="25990">MPQLDTDVMVKFIGPYSSWMQFQKKTNWCWNATTVSVANYYAAAERFTQCQLATPVMDQIFAEWHAQHPDQPTYDCCAPDGGPWDCNNGHWPDEAALRVAGHDVPVPAGEDPDKFSRDTNTITWGELKRFNALTKEEVKAEIDAGRPIVMNIGWRGGLSGHIVNIWGYSYRAGSNELVHVFVHDPWEDTGGQHDGLEDSPILWVEWDTLFGGYPGGVNGTWNRTFKTRRN</sequence>
<reference evidence="2" key="1">
    <citation type="submission" date="2023-09" db="EMBL/GenBank/DDBJ databases">
        <title>30 novel species of actinomycetes from the DSMZ collection.</title>
        <authorList>
            <person name="Nouioui I."/>
        </authorList>
    </citation>
    <scope>NUCLEOTIDE SEQUENCE</scope>
    <source>
        <strain evidence="2">DSM 115977</strain>
    </source>
</reference>